<proteinExistence type="predicted"/>
<accession>A0AAW2NSF6</accession>
<dbReference type="EMBL" id="JACGWJ010000019">
    <property type="protein sequence ID" value="KAL0345456.1"/>
    <property type="molecule type" value="Genomic_DNA"/>
</dbReference>
<sequence length="162" mass="18438">MDLGELQLKPVKTPLVGFGGGEVIPARTVDLPVSIGEEPTSNICMIQFLVVETPFAYNVVLVLPGLNMFQAVVSTYHLKMKFLTKRGIREVKCDQREVRRCYDLSLKRADQGRKEKKRICEQGGEVKDSKRIKPKRTEPVKDTRMWSSCKVNQTGLQRSDRK</sequence>
<feature type="compositionally biased region" description="Basic and acidic residues" evidence="1">
    <location>
        <begin position="117"/>
        <end position="144"/>
    </location>
</feature>
<dbReference type="PANTHER" id="PTHR33240">
    <property type="entry name" value="OS08G0508500 PROTEIN"/>
    <property type="match status" value="1"/>
</dbReference>
<gene>
    <name evidence="2" type="ORF">Sradi_4376900</name>
</gene>
<evidence type="ECO:0000256" key="1">
    <source>
        <dbReference type="SAM" id="MobiDB-lite"/>
    </source>
</evidence>
<organism evidence="2">
    <name type="scientific">Sesamum radiatum</name>
    <name type="common">Black benniseed</name>
    <dbReference type="NCBI Taxonomy" id="300843"/>
    <lineage>
        <taxon>Eukaryota</taxon>
        <taxon>Viridiplantae</taxon>
        <taxon>Streptophyta</taxon>
        <taxon>Embryophyta</taxon>
        <taxon>Tracheophyta</taxon>
        <taxon>Spermatophyta</taxon>
        <taxon>Magnoliopsida</taxon>
        <taxon>eudicotyledons</taxon>
        <taxon>Gunneridae</taxon>
        <taxon>Pentapetalae</taxon>
        <taxon>asterids</taxon>
        <taxon>lamiids</taxon>
        <taxon>Lamiales</taxon>
        <taxon>Pedaliaceae</taxon>
        <taxon>Sesamum</taxon>
    </lineage>
</organism>
<protein>
    <submittedName>
        <fullName evidence="2">Uncharacterized protein</fullName>
    </submittedName>
</protein>
<dbReference type="PANTHER" id="PTHR33240:SF15">
    <property type="entry name" value="GAG-PRO-LIKE PROTEIN"/>
    <property type="match status" value="1"/>
</dbReference>
<reference evidence="2" key="2">
    <citation type="journal article" date="2024" name="Plant">
        <title>Genomic evolution and insights into agronomic trait innovations of Sesamum species.</title>
        <authorList>
            <person name="Miao H."/>
            <person name="Wang L."/>
            <person name="Qu L."/>
            <person name="Liu H."/>
            <person name="Sun Y."/>
            <person name="Le M."/>
            <person name="Wang Q."/>
            <person name="Wei S."/>
            <person name="Zheng Y."/>
            <person name="Lin W."/>
            <person name="Duan Y."/>
            <person name="Cao H."/>
            <person name="Xiong S."/>
            <person name="Wang X."/>
            <person name="Wei L."/>
            <person name="Li C."/>
            <person name="Ma Q."/>
            <person name="Ju M."/>
            <person name="Zhao R."/>
            <person name="Li G."/>
            <person name="Mu C."/>
            <person name="Tian Q."/>
            <person name="Mei H."/>
            <person name="Zhang T."/>
            <person name="Gao T."/>
            <person name="Zhang H."/>
        </authorList>
    </citation>
    <scope>NUCLEOTIDE SEQUENCE</scope>
    <source>
        <strain evidence="2">G02</strain>
    </source>
</reference>
<evidence type="ECO:0000313" key="2">
    <source>
        <dbReference type="EMBL" id="KAL0345456.1"/>
    </source>
</evidence>
<reference evidence="2" key="1">
    <citation type="submission" date="2020-06" db="EMBL/GenBank/DDBJ databases">
        <authorList>
            <person name="Li T."/>
            <person name="Hu X."/>
            <person name="Zhang T."/>
            <person name="Song X."/>
            <person name="Zhang H."/>
            <person name="Dai N."/>
            <person name="Sheng W."/>
            <person name="Hou X."/>
            <person name="Wei L."/>
        </authorList>
    </citation>
    <scope>NUCLEOTIDE SEQUENCE</scope>
    <source>
        <strain evidence="2">G02</strain>
        <tissue evidence="2">Leaf</tissue>
    </source>
</reference>
<comment type="caution">
    <text evidence="2">The sequence shown here is derived from an EMBL/GenBank/DDBJ whole genome shotgun (WGS) entry which is preliminary data.</text>
</comment>
<feature type="compositionally biased region" description="Polar residues" evidence="1">
    <location>
        <begin position="145"/>
        <end position="162"/>
    </location>
</feature>
<name>A0AAW2NSF6_SESRA</name>
<dbReference type="AlphaFoldDB" id="A0AAW2NSF6"/>
<feature type="region of interest" description="Disordered" evidence="1">
    <location>
        <begin position="117"/>
        <end position="162"/>
    </location>
</feature>